<feature type="transmembrane region" description="Helical" evidence="6">
    <location>
        <begin position="184"/>
        <end position="203"/>
    </location>
</feature>
<gene>
    <name evidence="10" type="ORF">ATC70_005254</name>
</gene>
<dbReference type="PANTHER" id="PTHR37994">
    <property type="entry name" value="ARAE_2_N DOMAIN-CONTAINING PROTEIN-RELATED"/>
    <property type="match status" value="1"/>
</dbReference>
<evidence type="ECO:0000256" key="1">
    <source>
        <dbReference type="ARBA" id="ARBA00004141"/>
    </source>
</evidence>
<evidence type="ECO:0000256" key="5">
    <source>
        <dbReference type="SAM" id="MobiDB-lite"/>
    </source>
</evidence>
<evidence type="ECO:0000313" key="11">
    <source>
        <dbReference type="Proteomes" id="UP001304243"/>
    </source>
</evidence>
<organism evidence="10 11">
    <name type="scientific">Mucor velutinosus</name>
    <dbReference type="NCBI Taxonomy" id="708070"/>
    <lineage>
        <taxon>Eukaryota</taxon>
        <taxon>Fungi</taxon>
        <taxon>Fungi incertae sedis</taxon>
        <taxon>Mucoromycota</taxon>
        <taxon>Mucoromycotina</taxon>
        <taxon>Mucoromycetes</taxon>
        <taxon>Mucorales</taxon>
        <taxon>Mucorineae</taxon>
        <taxon>Mucoraceae</taxon>
        <taxon>Mucor</taxon>
    </lineage>
</organism>
<dbReference type="InterPro" id="IPR018823">
    <property type="entry name" value="ArAE_2_N"/>
</dbReference>
<accession>A0AAN7D8D4</accession>
<dbReference type="Pfam" id="PF10334">
    <property type="entry name" value="BRE4"/>
    <property type="match status" value="1"/>
</dbReference>
<dbReference type="GeneID" id="89948940"/>
<comment type="caution">
    <text evidence="10">The sequence shown here is derived from an EMBL/GenBank/DDBJ whole genome shotgun (WGS) entry which is preliminary data.</text>
</comment>
<name>A0AAN7D8D4_9FUNG</name>
<evidence type="ECO:0000259" key="7">
    <source>
        <dbReference type="Pfam" id="PF10334"/>
    </source>
</evidence>
<feature type="transmembrane region" description="Helical" evidence="6">
    <location>
        <begin position="120"/>
        <end position="138"/>
    </location>
</feature>
<evidence type="ECO:0000256" key="4">
    <source>
        <dbReference type="ARBA" id="ARBA00023136"/>
    </source>
</evidence>
<evidence type="ECO:0008006" key="12">
    <source>
        <dbReference type="Google" id="ProtNLM"/>
    </source>
</evidence>
<evidence type="ECO:0000259" key="9">
    <source>
        <dbReference type="Pfam" id="PF13515"/>
    </source>
</evidence>
<feature type="compositionally biased region" description="Acidic residues" evidence="5">
    <location>
        <begin position="43"/>
        <end position="52"/>
    </location>
</feature>
<proteinExistence type="predicted"/>
<sequence length="1029" mass="115273">MENIELSQQTSKRSYATTAQLDEASLSNTADHLSARNVYKHDDDDDDDDDDMTANIQPRISGESSIHIPPNTHGIEQKKTLAERIKAKMPPVPLMRAIVKASFAVLIALIIAFVDTTRNAIGQGIILVPIGTILHFPIRPLGVQLEATIQGLLGALVGSAWCMLGMYLGNLARDPAIPTPVQPNSSAVLAVFMFIGVFGLTYVRNKFAQANFACIFASMIAAFALTQAAVTPGFQPVIVYTFLIPIALSAGIALAVDVLIWPDDSITKYMSILNVSLKEYNSFFQEHSNAFLSITTSPEAMTLPSLHARLQNSILKLIDCKREVQREILFNRLAHDDINSITRLVKTMRSPLHGIGLSLITKAERLEQVKQPYFAAAVADDQSEHKKEFLLGLEELRKVSQELTDTCVMTLGECNERLMKFSGKPRSLMSSLFWPFPRIFIRDYYKSKKAIQQEEQRHTRIQSLSERLDQVIYKYETESKKTSHIFIEPGADKFEERFNGLLQIIYLFQYNLMEHALQLRSLVACVESIEATRTSRRLWFPHLKLRKWFRSLSVSANLGGQVGTATSGPETGGTGAGGMVNDLTLSQTMTRPDNVERDDDMELVCRRNRQGKAYPRDPDVNPPETASENFFYKVYHIVNWAKSVDAIFAFKTSAGFTLLSLPAFLASSATWFFAWRGQWATITLMLWMFPMAGMFFFTVILRVLGTVLGGVAGIVVWEITRGNPYGLSVLMFVVMMPLYYIFFTSQIMNIVAIMTQITLILVVVMEYTYVVSGAPTFDSVEIVAGKRMLLVIIGVAAAAILAVFPKAVTGRVELRKRISRTMHDLSKLYGILVSDILATKGTDAEPTPGQRKAFRKLALGIRRQIADEQTYLKITKLEPPLRGKFPVEEYTKLVEKLDNMADLLQGMAFASRSIDKAWKRKLVQVIEEERMEYLASILSIMKLLSATLASKMALPPFMLSPTELRLRLARRMSQAITRYPENLDNDTFPSYCAFAVNSFTFSGELAEAMECIENLVGVEDPQQWLLLNA</sequence>
<feature type="transmembrane region" description="Helical" evidence="6">
    <location>
        <begin position="725"/>
        <end position="743"/>
    </location>
</feature>
<evidence type="ECO:0000256" key="6">
    <source>
        <dbReference type="SAM" id="Phobius"/>
    </source>
</evidence>
<feature type="region of interest" description="Disordered" evidence="5">
    <location>
        <begin position="26"/>
        <end position="73"/>
    </location>
</feature>
<keyword evidence="2 6" id="KW-0812">Transmembrane</keyword>
<feature type="transmembrane region" description="Helical" evidence="6">
    <location>
        <begin position="150"/>
        <end position="172"/>
    </location>
</feature>
<feature type="compositionally biased region" description="Polar residues" evidence="5">
    <location>
        <begin position="54"/>
        <end position="64"/>
    </location>
</feature>
<feature type="transmembrane region" description="Helical" evidence="6">
    <location>
        <begin position="696"/>
        <end position="719"/>
    </location>
</feature>
<evidence type="ECO:0000256" key="3">
    <source>
        <dbReference type="ARBA" id="ARBA00022989"/>
    </source>
</evidence>
<feature type="transmembrane region" description="Helical" evidence="6">
    <location>
        <begin position="646"/>
        <end position="665"/>
    </location>
</feature>
<dbReference type="InterPro" id="IPR023244">
    <property type="entry name" value="Brefeldin_A-sensitivity_4"/>
</dbReference>
<feature type="transmembrane region" description="Helical" evidence="6">
    <location>
        <begin position="789"/>
        <end position="808"/>
    </location>
</feature>
<protein>
    <recommendedName>
        <fullName evidence="12">ER transporter 6TM N-terminal domain-containing protein</fullName>
    </recommendedName>
</protein>
<dbReference type="InterPro" id="IPR049453">
    <property type="entry name" value="Memb_transporter_dom"/>
</dbReference>
<feature type="transmembrane region" description="Helical" evidence="6">
    <location>
        <begin position="210"/>
        <end position="231"/>
    </location>
</feature>
<keyword evidence="3 6" id="KW-1133">Transmembrane helix</keyword>
<evidence type="ECO:0000259" key="8">
    <source>
        <dbReference type="Pfam" id="PF10337"/>
    </source>
</evidence>
<dbReference type="RefSeq" id="XP_064677486.1">
    <property type="nucleotide sequence ID" value="XM_064824550.1"/>
</dbReference>
<comment type="subcellular location">
    <subcellularLocation>
        <location evidence="1">Membrane</location>
        <topology evidence="1">Multi-pass membrane protein</topology>
    </subcellularLocation>
</comment>
<dbReference type="Pfam" id="PF13515">
    <property type="entry name" value="FUSC_2"/>
    <property type="match status" value="1"/>
</dbReference>
<keyword evidence="4 6" id="KW-0472">Membrane</keyword>
<dbReference type="PANTHER" id="PTHR37994:SF3">
    <property type="entry name" value="ER TRANSPORTER 6TM N-TERMINAL DOMAIN-CONTAINING PROTEIN"/>
    <property type="match status" value="1"/>
</dbReference>
<dbReference type="EMBL" id="JASEJX010000033">
    <property type="protein sequence ID" value="KAK4510820.1"/>
    <property type="molecule type" value="Genomic_DNA"/>
</dbReference>
<dbReference type="Proteomes" id="UP001304243">
    <property type="component" value="Unassembled WGS sequence"/>
</dbReference>
<feature type="transmembrane region" description="Helical" evidence="6">
    <location>
        <begin position="237"/>
        <end position="261"/>
    </location>
</feature>
<dbReference type="PRINTS" id="PR02047">
    <property type="entry name" value="BREFELDNASP4"/>
</dbReference>
<evidence type="ECO:0000313" key="10">
    <source>
        <dbReference type="EMBL" id="KAK4510820.1"/>
    </source>
</evidence>
<reference evidence="10 11" key="1">
    <citation type="submission" date="2022-11" db="EMBL/GenBank/DDBJ databases">
        <title>Mucor velutinosus strain NIH1002 WGS.</title>
        <authorList>
            <person name="Subramanian P."/>
            <person name="Mullikin J.C."/>
            <person name="Segre J.A."/>
            <person name="Zelazny A.M."/>
        </authorList>
    </citation>
    <scope>NUCLEOTIDE SEQUENCE [LARGE SCALE GENOMIC DNA]</scope>
    <source>
        <strain evidence="10 11">NIH1002</strain>
    </source>
</reference>
<feature type="domain" description="Integral membrane bound transporter" evidence="9">
    <location>
        <begin position="669"/>
        <end position="800"/>
    </location>
</feature>
<evidence type="ECO:0000256" key="2">
    <source>
        <dbReference type="ARBA" id="ARBA00022692"/>
    </source>
</evidence>
<feature type="domain" description="DUF2421" evidence="7">
    <location>
        <begin position="805"/>
        <end position="967"/>
    </location>
</feature>
<dbReference type="InterPro" id="IPR018820">
    <property type="entry name" value="BRE4-related_DUF2421"/>
</dbReference>
<dbReference type="Pfam" id="PF10337">
    <property type="entry name" value="ArAE_2_N"/>
    <property type="match status" value="1"/>
</dbReference>
<keyword evidence="11" id="KW-1185">Reference proteome</keyword>
<feature type="transmembrane region" description="Helical" evidence="6">
    <location>
        <begin position="94"/>
        <end position="114"/>
    </location>
</feature>
<feature type="domain" description="Putative ER transporter 6TM N-terminal" evidence="8">
    <location>
        <begin position="185"/>
        <end position="387"/>
    </location>
</feature>
<dbReference type="GO" id="GO:0016020">
    <property type="term" value="C:membrane"/>
    <property type="evidence" value="ECO:0007669"/>
    <property type="project" value="UniProtKB-SubCell"/>
</dbReference>
<feature type="transmembrane region" description="Helical" evidence="6">
    <location>
        <begin position="750"/>
        <end position="769"/>
    </location>
</feature>
<dbReference type="AlphaFoldDB" id="A0AAN7D8D4"/>